<evidence type="ECO:0008006" key="6">
    <source>
        <dbReference type="Google" id="ProtNLM"/>
    </source>
</evidence>
<protein>
    <recommendedName>
        <fullName evidence="6">Astacin (Peptidase family M12A)</fullName>
    </recommendedName>
</protein>
<comment type="caution">
    <text evidence="4">The sequence shown here is derived from an EMBL/GenBank/DDBJ whole genome shotgun (WGS) entry which is preliminary data.</text>
</comment>
<dbReference type="SMART" id="SM00235">
    <property type="entry name" value="ZnMc"/>
    <property type="match status" value="1"/>
</dbReference>
<keyword evidence="1" id="KW-0482">Metalloprotease</keyword>
<feature type="domain" description="SLH" evidence="2">
    <location>
        <begin position="387"/>
        <end position="450"/>
    </location>
</feature>
<gene>
    <name evidence="4" type="ORF">GCM10009430_32700</name>
</gene>
<dbReference type="RefSeq" id="WP_343913341.1">
    <property type="nucleotide sequence ID" value="NZ_BAAAGE010000003.1"/>
</dbReference>
<evidence type="ECO:0000256" key="1">
    <source>
        <dbReference type="PROSITE-ProRule" id="PRU01211"/>
    </source>
</evidence>
<feature type="domain" description="SLH" evidence="2">
    <location>
        <begin position="323"/>
        <end position="386"/>
    </location>
</feature>
<dbReference type="InterPro" id="IPR024079">
    <property type="entry name" value="MetalloPept_cat_dom_sf"/>
</dbReference>
<dbReference type="PROSITE" id="PS51272">
    <property type="entry name" value="SLH"/>
    <property type="match status" value="3"/>
</dbReference>
<feature type="active site" evidence="1">
    <location>
        <position position="167"/>
    </location>
</feature>
<keyword evidence="1" id="KW-0378">Hydrolase</keyword>
<dbReference type="InterPro" id="IPR001119">
    <property type="entry name" value="SLH_dom"/>
</dbReference>
<feature type="binding site" evidence="1">
    <location>
        <position position="176"/>
    </location>
    <ligand>
        <name>Zn(2+)</name>
        <dbReference type="ChEBI" id="CHEBI:29105"/>
        <note>catalytic</note>
    </ligand>
</feature>
<evidence type="ECO:0000259" key="2">
    <source>
        <dbReference type="PROSITE" id="PS51272"/>
    </source>
</evidence>
<feature type="domain" description="SLH" evidence="2">
    <location>
        <begin position="263"/>
        <end position="322"/>
    </location>
</feature>
<dbReference type="Pfam" id="PF00395">
    <property type="entry name" value="SLH"/>
    <property type="match status" value="3"/>
</dbReference>
<dbReference type="PANTHER" id="PTHR10127:SF850">
    <property type="entry name" value="METALLOENDOPEPTIDASE"/>
    <property type="match status" value="1"/>
</dbReference>
<keyword evidence="5" id="KW-1185">Reference proteome</keyword>
<reference evidence="4 5" key="1">
    <citation type="journal article" date="2019" name="Int. J. Syst. Evol. Microbiol.">
        <title>The Global Catalogue of Microorganisms (GCM) 10K type strain sequencing project: providing services to taxonomists for standard genome sequencing and annotation.</title>
        <authorList>
            <consortium name="The Broad Institute Genomics Platform"/>
            <consortium name="The Broad Institute Genome Sequencing Center for Infectious Disease"/>
            <person name="Wu L."/>
            <person name="Ma J."/>
        </authorList>
    </citation>
    <scope>NUCLEOTIDE SEQUENCE [LARGE SCALE GENOMIC DNA]</scope>
    <source>
        <strain evidence="4 5">JCM 15974</strain>
    </source>
</reference>
<proteinExistence type="predicted"/>
<evidence type="ECO:0000313" key="5">
    <source>
        <dbReference type="Proteomes" id="UP001501758"/>
    </source>
</evidence>
<dbReference type="EMBL" id="BAAAGE010000003">
    <property type="protein sequence ID" value="GAA0726092.1"/>
    <property type="molecule type" value="Genomic_DNA"/>
</dbReference>
<evidence type="ECO:0000313" key="4">
    <source>
        <dbReference type="EMBL" id="GAA0726092.1"/>
    </source>
</evidence>
<organism evidence="4 5">
    <name type="scientific">Aquimarina litoralis</name>
    <dbReference type="NCBI Taxonomy" id="584605"/>
    <lineage>
        <taxon>Bacteria</taxon>
        <taxon>Pseudomonadati</taxon>
        <taxon>Bacteroidota</taxon>
        <taxon>Flavobacteriia</taxon>
        <taxon>Flavobacteriales</taxon>
        <taxon>Flavobacteriaceae</taxon>
        <taxon>Aquimarina</taxon>
    </lineage>
</organism>
<keyword evidence="1" id="KW-0862">Zinc</keyword>
<comment type="caution">
    <text evidence="1">Lacks conserved residue(s) required for the propagation of feature annotation.</text>
</comment>
<dbReference type="SUPFAM" id="SSF55486">
    <property type="entry name" value="Metalloproteases ('zincins'), catalytic domain"/>
    <property type="match status" value="1"/>
</dbReference>
<dbReference type="PROSITE" id="PS51864">
    <property type="entry name" value="ASTACIN"/>
    <property type="match status" value="1"/>
</dbReference>
<dbReference type="InterPro" id="IPR006026">
    <property type="entry name" value="Peptidase_Metallo"/>
</dbReference>
<keyword evidence="1" id="KW-0645">Protease</keyword>
<comment type="cofactor">
    <cofactor evidence="1">
        <name>Zn(2+)</name>
        <dbReference type="ChEBI" id="CHEBI:29105"/>
    </cofactor>
    <text evidence="1">Binds 1 zinc ion per subunit.</text>
</comment>
<dbReference type="InterPro" id="IPR001506">
    <property type="entry name" value="Peptidase_M12A"/>
</dbReference>
<dbReference type="Gene3D" id="3.40.390.10">
    <property type="entry name" value="Collagenase (Catalytic Domain)"/>
    <property type="match status" value="1"/>
</dbReference>
<name>A0ABN1J1Q8_9FLAO</name>
<dbReference type="PANTHER" id="PTHR10127">
    <property type="entry name" value="DISCOIDIN, CUB, EGF, LAMININ , AND ZINC METALLOPROTEASE DOMAIN CONTAINING"/>
    <property type="match status" value="1"/>
</dbReference>
<accession>A0ABN1J1Q8</accession>
<dbReference type="PROSITE" id="PS51257">
    <property type="entry name" value="PROKAR_LIPOPROTEIN"/>
    <property type="match status" value="1"/>
</dbReference>
<dbReference type="Pfam" id="PF01400">
    <property type="entry name" value="Astacin"/>
    <property type="match status" value="1"/>
</dbReference>
<feature type="binding site" evidence="1">
    <location>
        <position position="166"/>
    </location>
    <ligand>
        <name>Zn(2+)</name>
        <dbReference type="ChEBI" id="CHEBI:29105"/>
        <note>catalytic</note>
    </ligand>
</feature>
<dbReference type="Proteomes" id="UP001501758">
    <property type="component" value="Unassembled WGS sequence"/>
</dbReference>
<sequence length="457" mass="51375">MLNKSGNLIFGIGMSLFITFFSSCEKEDLSEISNGELGLESNIEKESFLSCSWENADLIDGKGMYHSDSQRKWPNATVKYVISQQYLDVDNARPQEMVRTLKRAMNEWTNKTGIRFQEVNPNTTSRNDYTLVKESAGSSSTLGYAPGLLPMELKIRYNAPFGVYLHELGHAIGLYHEQQRPDRDRYVTVHPNLINNQLYKIPSRQYVVHTPFDFNSVMLYSSSGYYGDYNMVRADNGQPFVSNGYSNGVLSQGDIDAVKAMYFSSLPEDVSSNYWAYNEIAFMWQNGYIRGSDGVNYRPNNNLTRAQFASLISSIINPPAIRGDRNFTDVPSNHWAKAAISKAVRGGYLSGYNDGSFKPNRNVSKLEMTIALANGLRLSGGNSNHLLSFSDRSQIPSWARASIQNATANKLVVNYPNKSYFRPNNSATRADAAMIFYQTLVRLGKAPRRNNPYIVLP</sequence>
<evidence type="ECO:0000259" key="3">
    <source>
        <dbReference type="PROSITE" id="PS51864"/>
    </source>
</evidence>
<dbReference type="PRINTS" id="PR00480">
    <property type="entry name" value="ASTACIN"/>
</dbReference>
<keyword evidence="1" id="KW-0479">Metal-binding</keyword>
<feature type="binding site" evidence="1">
    <location>
        <position position="170"/>
    </location>
    <ligand>
        <name>Zn(2+)</name>
        <dbReference type="ChEBI" id="CHEBI:29105"/>
        <note>catalytic</note>
    </ligand>
</feature>
<feature type="domain" description="Peptidase M12A" evidence="3">
    <location>
        <begin position="62"/>
        <end position="265"/>
    </location>
</feature>